<dbReference type="InterPro" id="IPR001173">
    <property type="entry name" value="Glyco_trans_2-like"/>
</dbReference>
<accession>A0ABW1RSU8</accession>
<dbReference type="CDD" id="cd00761">
    <property type="entry name" value="Glyco_tranf_GTA_type"/>
    <property type="match status" value="1"/>
</dbReference>
<dbReference type="Proteomes" id="UP001596158">
    <property type="component" value="Unassembled WGS sequence"/>
</dbReference>
<comment type="caution">
    <text evidence="2">The sequence shown here is derived from an EMBL/GenBank/DDBJ whole genome shotgun (WGS) entry which is preliminary data.</text>
</comment>
<organism evidence="2 3">
    <name type="scientific">Weissella sagaensis</name>
    <dbReference type="NCBI Taxonomy" id="2559928"/>
    <lineage>
        <taxon>Bacteria</taxon>
        <taxon>Bacillati</taxon>
        <taxon>Bacillota</taxon>
        <taxon>Bacilli</taxon>
        <taxon>Lactobacillales</taxon>
        <taxon>Lactobacillaceae</taxon>
        <taxon>Weissella</taxon>
    </lineage>
</organism>
<dbReference type="InterPro" id="IPR050834">
    <property type="entry name" value="Glycosyltransf_2"/>
</dbReference>
<gene>
    <name evidence="2" type="ORF">ACFQGR_03510</name>
</gene>
<proteinExistence type="predicted"/>
<evidence type="ECO:0000313" key="3">
    <source>
        <dbReference type="Proteomes" id="UP001596158"/>
    </source>
</evidence>
<dbReference type="Pfam" id="PF00535">
    <property type="entry name" value="Glycos_transf_2"/>
    <property type="match status" value="1"/>
</dbReference>
<dbReference type="SUPFAM" id="SSF53448">
    <property type="entry name" value="Nucleotide-diphospho-sugar transferases"/>
    <property type="match status" value="1"/>
</dbReference>
<keyword evidence="3" id="KW-1185">Reference proteome</keyword>
<dbReference type="EMBL" id="JBHSSG010000009">
    <property type="protein sequence ID" value="MFC6178464.1"/>
    <property type="molecule type" value="Genomic_DNA"/>
</dbReference>
<sequence length="686" mass="80115">MKVNNIEFINNLIRLDIPRDDNEQFALVNKSNDIFLLNQVKGNKFGTFLKLELVPDYGMYALAKINNNKEIDYIEKVDEPHLIFDDESSKKWQKSTDKKYFIQNRRPSQSNKNLEIVVLDQNILEDKVILDVKIPKKVKLVNPEVIVELQDDMSIKKDISFSVSGQHILIDFSHFNLQLGEKWFVFLVSNGQKFRLYSPKASISKKLFDKSFLIKKDDNRHLWAYFSVNNRLAIKTINDSESEFIINSQYYDAKFQEKNVYFNLPHDVTKCNLILRSRLHTVTSEPIRVVDGVAAVPCDLFHDILANHYFSEHEFEVFVKHDKSSHAFPIISSKTVDNKLFKVNDGKVVYNFTPKITVIIPVYNVGHYLPQAVNSVIHQTFGFENIELIIVNDASNDDTSNIMNKLQEMYPSIILIDNKVNRGVSAVRNDALKICTGEYVTFLDGDDYYTKDYLENLLNGLQEKNVNFARAQHLFFGKREGNHITNKYFDQKTTKVINLDSFHMENAFINTVMFKKSLIGDTLFSIDQKTSEDVKFLWEILNNNHDYRMALVHNAYYMYRKREEGGSAIDTRDEDISSFGDRFINVYEYLFRDAEEKNNGKIPAGLQTTALYDIGWTLRVQNFPGDNNELVKFRMSIKRLINKIDLETFIKMETFDKWRLDTMLNFRDNIKNELVSYKEKINFIMN</sequence>
<dbReference type="PANTHER" id="PTHR43685:SF2">
    <property type="entry name" value="GLYCOSYLTRANSFERASE 2-LIKE DOMAIN-CONTAINING PROTEIN"/>
    <property type="match status" value="1"/>
</dbReference>
<name>A0ABW1RSU8_9LACO</name>
<protein>
    <submittedName>
        <fullName evidence="2">Glycosyltransferase family 2 protein</fullName>
    </submittedName>
</protein>
<dbReference type="PANTHER" id="PTHR43685">
    <property type="entry name" value="GLYCOSYLTRANSFERASE"/>
    <property type="match status" value="1"/>
</dbReference>
<dbReference type="Gene3D" id="3.90.550.10">
    <property type="entry name" value="Spore Coat Polysaccharide Biosynthesis Protein SpsA, Chain A"/>
    <property type="match status" value="1"/>
</dbReference>
<reference evidence="3" key="1">
    <citation type="journal article" date="2019" name="Int. J. Syst. Evol. Microbiol.">
        <title>The Global Catalogue of Microorganisms (GCM) 10K type strain sequencing project: providing services to taxonomists for standard genome sequencing and annotation.</title>
        <authorList>
            <consortium name="The Broad Institute Genomics Platform"/>
            <consortium name="The Broad Institute Genome Sequencing Center for Infectious Disease"/>
            <person name="Wu L."/>
            <person name="Ma J."/>
        </authorList>
    </citation>
    <scope>NUCLEOTIDE SEQUENCE [LARGE SCALE GENOMIC DNA]</scope>
    <source>
        <strain evidence="3">CCM 8924</strain>
    </source>
</reference>
<dbReference type="InterPro" id="IPR029044">
    <property type="entry name" value="Nucleotide-diphossugar_trans"/>
</dbReference>
<evidence type="ECO:0000259" key="1">
    <source>
        <dbReference type="Pfam" id="PF00535"/>
    </source>
</evidence>
<feature type="domain" description="Glycosyltransferase 2-like" evidence="1">
    <location>
        <begin position="357"/>
        <end position="472"/>
    </location>
</feature>
<evidence type="ECO:0000313" key="2">
    <source>
        <dbReference type="EMBL" id="MFC6178464.1"/>
    </source>
</evidence>
<dbReference type="RefSeq" id="WP_137600864.1">
    <property type="nucleotide sequence ID" value="NZ_BJDT01000009.1"/>
</dbReference>